<keyword evidence="5" id="KW-0732">Signal</keyword>
<proteinExistence type="predicted"/>
<dbReference type="Gene3D" id="3.30.1330.60">
    <property type="entry name" value="OmpA-like domain"/>
    <property type="match status" value="1"/>
</dbReference>
<gene>
    <name evidence="7" type="ORF">SAMN05660429_02336</name>
</gene>
<keyword evidence="8" id="KW-1185">Reference proteome</keyword>
<dbReference type="InterPro" id="IPR036737">
    <property type="entry name" value="OmpA-like_sf"/>
</dbReference>
<dbReference type="SUPFAM" id="SSF103088">
    <property type="entry name" value="OmpA-like"/>
    <property type="match status" value="1"/>
</dbReference>
<dbReference type="InterPro" id="IPR050330">
    <property type="entry name" value="Bact_OuterMem_StrucFunc"/>
</dbReference>
<evidence type="ECO:0000256" key="5">
    <source>
        <dbReference type="SAM" id="SignalP"/>
    </source>
</evidence>
<dbReference type="Pfam" id="PF00691">
    <property type="entry name" value="OmpA"/>
    <property type="match status" value="1"/>
</dbReference>
<dbReference type="PRINTS" id="PR01021">
    <property type="entry name" value="OMPADOMAIN"/>
</dbReference>
<dbReference type="OrthoDB" id="9782229at2"/>
<feature type="chain" id="PRO_5011686562" evidence="5">
    <location>
        <begin position="20"/>
        <end position="218"/>
    </location>
</feature>
<accession>A0A1I0G8S9</accession>
<dbReference type="EMBL" id="FOHK01000011">
    <property type="protein sequence ID" value="SET66484.1"/>
    <property type="molecule type" value="Genomic_DNA"/>
</dbReference>
<dbReference type="AlphaFoldDB" id="A0A1I0G8S9"/>
<name>A0A1I0G8S9_THASX</name>
<evidence type="ECO:0000259" key="6">
    <source>
        <dbReference type="PROSITE" id="PS51123"/>
    </source>
</evidence>
<evidence type="ECO:0000256" key="3">
    <source>
        <dbReference type="ARBA" id="ARBA00023237"/>
    </source>
</evidence>
<comment type="subcellular location">
    <subcellularLocation>
        <location evidence="1">Cell outer membrane</location>
    </subcellularLocation>
</comment>
<dbReference type="PANTHER" id="PTHR30329:SF21">
    <property type="entry name" value="LIPOPROTEIN YIAD-RELATED"/>
    <property type="match status" value="1"/>
</dbReference>
<dbReference type="InterPro" id="IPR006665">
    <property type="entry name" value="OmpA-like"/>
</dbReference>
<dbReference type="RefSeq" id="WP_093330581.1">
    <property type="nucleotide sequence ID" value="NZ_AP027363.1"/>
</dbReference>
<sequence length="218" mass="22954">MIKISKISVLISSIFLTTACQTTNPYTGEQEQSNATTGAIVGAVTGAIIGATTSSKKDRVKGAVIGAGVGGAAGAGIGYYMDVQEAKLKEKLKGSGVSVSRNGDQIVLNMPNALTFNVNGTTLSQKAIDVIESIALVADEYDETKLIVIGHTDATGGNEYNLNLSEVRAMRVADQLRKTVSAKRIDSFGMGERTPIATNDTESGRAQNRRVEVTLRPM</sequence>
<organism evidence="7 8">
    <name type="scientific">Thalassotalea agarivorans</name>
    <name type="common">Thalassomonas agarivorans</name>
    <dbReference type="NCBI Taxonomy" id="349064"/>
    <lineage>
        <taxon>Bacteria</taxon>
        <taxon>Pseudomonadati</taxon>
        <taxon>Pseudomonadota</taxon>
        <taxon>Gammaproteobacteria</taxon>
        <taxon>Alteromonadales</taxon>
        <taxon>Colwelliaceae</taxon>
        <taxon>Thalassotalea</taxon>
    </lineage>
</organism>
<reference evidence="7 8" key="1">
    <citation type="submission" date="2016-10" db="EMBL/GenBank/DDBJ databases">
        <authorList>
            <person name="de Groot N.N."/>
        </authorList>
    </citation>
    <scope>NUCLEOTIDE SEQUENCE [LARGE SCALE GENOMIC DNA]</scope>
    <source>
        <strain evidence="7 8">DSM 19706</strain>
    </source>
</reference>
<dbReference type="PROSITE" id="PS51123">
    <property type="entry name" value="OMPA_2"/>
    <property type="match status" value="1"/>
</dbReference>
<evidence type="ECO:0000313" key="7">
    <source>
        <dbReference type="EMBL" id="SET66484.1"/>
    </source>
</evidence>
<evidence type="ECO:0000256" key="1">
    <source>
        <dbReference type="ARBA" id="ARBA00004442"/>
    </source>
</evidence>
<keyword evidence="2 4" id="KW-0472">Membrane</keyword>
<dbReference type="InterPro" id="IPR039567">
    <property type="entry name" value="Gly-zipper"/>
</dbReference>
<dbReference type="CDD" id="cd07185">
    <property type="entry name" value="OmpA_C-like"/>
    <property type="match status" value="1"/>
</dbReference>
<dbReference type="PANTHER" id="PTHR30329">
    <property type="entry name" value="STATOR ELEMENT OF FLAGELLAR MOTOR COMPLEX"/>
    <property type="match status" value="1"/>
</dbReference>
<evidence type="ECO:0000256" key="2">
    <source>
        <dbReference type="ARBA" id="ARBA00023136"/>
    </source>
</evidence>
<dbReference type="Proteomes" id="UP000199308">
    <property type="component" value="Unassembled WGS sequence"/>
</dbReference>
<dbReference type="STRING" id="349064.SAMN05660429_02336"/>
<keyword evidence="3" id="KW-0998">Cell outer membrane</keyword>
<evidence type="ECO:0000256" key="4">
    <source>
        <dbReference type="PROSITE-ProRule" id="PRU00473"/>
    </source>
</evidence>
<feature type="signal peptide" evidence="5">
    <location>
        <begin position="1"/>
        <end position="19"/>
    </location>
</feature>
<dbReference type="GO" id="GO:0009279">
    <property type="term" value="C:cell outer membrane"/>
    <property type="evidence" value="ECO:0007669"/>
    <property type="project" value="UniProtKB-SubCell"/>
</dbReference>
<dbReference type="Pfam" id="PF13488">
    <property type="entry name" value="Gly-zipper_Omp"/>
    <property type="match status" value="1"/>
</dbReference>
<protein>
    <submittedName>
        <fullName evidence="7">Outer membrane protein OmpA</fullName>
    </submittedName>
</protein>
<feature type="domain" description="OmpA-like" evidence="6">
    <location>
        <begin position="103"/>
        <end position="218"/>
    </location>
</feature>
<evidence type="ECO:0000313" key="8">
    <source>
        <dbReference type="Proteomes" id="UP000199308"/>
    </source>
</evidence>
<dbReference type="InterPro" id="IPR006664">
    <property type="entry name" value="OMP_bac"/>
</dbReference>
<dbReference type="PROSITE" id="PS51257">
    <property type="entry name" value="PROKAR_LIPOPROTEIN"/>
    <property type="match status" value="1"/>
</dbReference>